<keyword evidence="4 5" id="KW-0963">Cytoplasm</keyword>
<dbReference type="InterPro" id="IPR036388">
    <property type="entry name" value="WH-like_DNA-bd_sf"/>
</dbReference>
<dbReference type="HAMAP" id="MF_01114">
    <property type="entry name" value="RecX"/>
    <property type="match status" value="1"/>
</dbReference>
<dbReference type="AlphaFoldDB" id="E6LJI7"/>
<dbReference type="Gene3D" id="1.10.10.10">
    <property type="entry name" value="Winged helix-like DNA-binding domain superfamily/Winged helix DNA-binding domain"/>
    <property type="match status" value="3"/>
</dbReference>
<evidence type="ECO:0000313" key="7">
    <source>
        <dbReference type="EMBL" id="EFU77982.1"/>
    </source>
</evidence>
<dbReference type="HOGENOM" id="CLU_066607_4_2_9"/>
<reference evidence="7 8" key="1">
    <citation type="submission" date="2010-12" db="EMBL/GenBank/DDBJ databases">
        <authorList>
            <person name="Muzny D."/>
            <person name="Qin X."/>
            <person name="Deng J."/>
            <person name="Jiang H."/>
            <person name="Liu Y."/>
            <person name="Qu J."/>
            <person name="Song X.-Z."/>
            <person name="Zhang L."/>
            <person name="Thornton R."/>
            <person name="Coyle M."/>
            <person name="Francisco L."/>
            <person name="Jackson L."/>
            <person name="Javaid M."/>
            <person name="Korchina V."/>
            <person name="Kovar C."/>
            <person name="Mata R."/>
            <person name="Mathew T."/>
            <person name="Ngo R."/>
            <person name="Nguyen L."/>
            <person name="Nguyen N."/>
            <person name="Okwuonu G."/>
            <person name="Ongeri F."/>
            <person name="Pham C."/>
            <person name="Simmons D."/>
            <person name="Wilczek-Boney K."/>
            <person name="Hale W."/>
            <person name="Jakkamsetti A."/>
            <person name="Pham P."/>
            <person name="Ruth R."/>
            <person name="San Lucas F."/>
            <person name="Warren J."/>
            <person name="Zhang J."/>
            <person name="Zhao Z."/>
            <person name="Zhou C."/>
            <person name="Zhu D."/>
            <person name="Lee S."/>
            <person name="Bess C."/>
            <person name="Blankenburg K."/>
            <person name="Forbes L."/>
            <person name="Fu Q."/>
            <person name="Gubbala S."/>
            <person name="Hirani K."/>
            <person name="Jayaseelan J.C."/>
            <person name="Lara F."/>
            <person name="Munidasa M."/>
            <person name="Palculict T."/>
            <person name="Patil S."/>
            <person name="Pu L.-L."/>
            <person name="Saada N."/>
            <person name="Tang L."/>
            <person name="Weissenberger G."/>
            <person name="Zhu Y."/>
            <person name="Hemphill L."/>
            <person name="Shang Y."/>
            <person name="Youmans B."/>
            <person name="Ayvaz T."/>
            <person name="Ross M."/>
            <person name="Santibanez J."/>
            <person name="Aqrawi P."/>
            <person name="Gross S."/>
            <person name="Joshi V."/>
            <person name="Fowler G."/>
            <person name="Nazareth L."/>
            <person name="Reid J."/>
            <person name="Worley K."/>
            <person name="Petrosino J."/>
            <person name="Highlander S."/>
            <person name="Gibbs R."/>
        </authorList>
    </citation>
    <scope>NUCLEOTIDE SEQUENCE [LARGE SCALE GENOMIC DNA]</scope>
    <source>
        <strain evidence="7 8">DSM 3986</strain>
    </source>
</reference>
<dbReference type="InterPro" id="IPR053924">
    <property type="entry name" value="RecX_HTH_2nd"/>
</dbReference>
<dbReference type="PANTHER" id="PTHR33602">
    <property type="entry name" value="REGULATORY PROTEIN RECX FAMILY PROTEIN"/>
    <property type="match status" value="1"/>
</dbReference>
<gene>
    <name evidence="5 7" type="primary">recX</name>
    <name evidence="7" type="ORF">HMPREF0381_0122</name>
</gene>
<sequence>MIVREIIPINTKKSKIVFDDGECFALYKGEIRRLDIEIGREIGEEEYYTTIYPTLKKRAFARLLYILEISFKSENDIIKKLRLSFYPDEVIKEAIEKAVKFGYIDDERYTKRYVATYKDKYSKLKLKYKLMEKGINKEIIENALEEAYIDESPKIKRLLEKKHYFETDEFEKKQKIIASIMRQGYKYTEIKDIINDISTEI</sequence>
<feature type="domain" description="RecX second three-helical" evidence="6">
    <location>
        <begin position="105"/>
        <end position="144"/>
    </location>
</feature>
<evidence type="ECO:0000256" key="2">
    <source>
        <dbReference type="ARBA" id="ARBA00009695"/>
    </source>
</evidence>
<evidence type="ECO:0000256" key="3">
    <source>
        <dbReference type="ARBA" id="ARBA00018111"/>
    </source>
</evidence>
<comment type="caution">
    <text evidence="7">The sequence shown here is derived from an EMBL/GenBank/DDBJ whole genome shotgun (WGS) entry which is preliminary data.</text>
</comment>
<dbReference type="GO" id="GO:0006282">
    <property type="term" value="P:regulation of DNA repair"/>
    <property type="evidence" value="ECO:0007669"/>
    <property type="project" value="UniProtKB-UniRule"/>
</dbReference>
<dbReference type="PANTHER" id="PTHR33602:SF1">
    <property type="entry name" value="REGULATORY PROTEIN RECX FAMILY PROTEIN"/>
    <property type="match status" value="1"/>
</dbReference>
<dbReference type="GO" id="GO:0005737">
    <property type="term" value="C:cytoplasm"/>
    <property type="evidence" value="ECO:0007669"/>
    <property type="project" value="UniProtKB-SubCell"/>
</dbReference>
<evidence type="ECO:0000256" key="4">
    <source>
        <dbReference type="ARBA" id="ARBA00022490"/>
    </source>
</evidence>
<protein>
    <recommendedName>
        <fullName evidence="3 5">Regulatory protein RecX</fullName>
    </recommendedName>
</protein>
<name>E6LJI7_9FIRM</name>
<dbReference type="RefSeq" id="WP_008749895.1">
    <property type="nucleotide sequence ID" value="NZ_GL622296.1"/>
</dbReference>
<evidence type="ECO:0000256" key="5">
    <source>
        <dbReference type="HAMAP-Rule" id="MF_01114"/>
    </source>
</evidence>
<proteinExistence type="inferred from homology"/>
<dbReference type="Pfam" id="PF02631">
    <property type="entry name" value="RecX_HTH2"/>
    <property type="match status" value="1"/>
</dbReference>
<comment type="subcellular location">
    <subcellularLocation>
        <location evidence="1 5">Cytoplasm</location>
    </subcellularLocation>
</comment>
<organism evidence="7 8">
    <name type="scientific">Lachnoanaerobaculum saburreum DSM 3986</name>
    <dbReference type="NCBI Taxonomy" id="887325"/>
    <lineage>
        <taxon>Bacteria</taxon>
        <taxon>Bacillati</taxon>
        <taxon>Bacillota</taxon>
        <taxon>Clostridia</taxon>
        <taxon>Lachnospirales</taxon>
        <taxon>Lachnospiraceae</taxon>
        <taxon>Lachnoanaerobaculum</taxon>
    </lineage>
</organism>
<dbReference type="InterPro" id="IPR003783">
    <property type="entry name" value="Regulatory_RecX"/>
</dbReference>
<dbReference type="Proteomes" id="UP000003434">
    <property type="component" value="Unassembled WGS sequence"/>
</dbReference>
<evidence type="ECO:0000313" key="8">
    <source>
        <dbReference type="Proteomes" id="UP000003434"/>
    </source>
</evidence>
<dbReference type="EMBL" id="AEPW01000002">
    <property type="protein sequence ID" value="EFU77982.1"/>
    <property type="molecule type" value="Genomic_DNA"/>
</dbReference>
<comment type="function">
    <text evidence="5">Modulates RecA activity.</text>
</comment>
<accession>E6LJI7</accession>
<comment type="similarity">
    <text evidence="2 5">Belongs to the RecX family.</text>
</comment>
<evidence type="ECO:0000256" key="1">
    <source>
        <dbReference type="ARBA" id="ARBA00004496"/>
    </source>
</evidence>
<evidence type="ECO:0000259" key="6">
    <source>
        <dbReference type="Pfam" id="PF02631"/>
    </source>
</evidence>
<dbReference type="eggNOG" id="COG2137">
    <property type="taxonomic scope" value="Bacteria"/>
</dbReference>